<dbReference type="RefSeq" id="WP_087211462.1">
    <property type="nucleotide sequence ID" value="NZ_CP021431.1"/>
</dbReference>
<keyword evidence="5" id="KW-0479">Metal-binding</keyword>
<organism evidence="11 12">
    <name type="scientific">Yoonia vestfoldensis</name>
    <dbReference type="NCBI Taxonomy" id="245188"/>
    <lineage>
        <taxon>Bacteria</taxon>
        <taxon>Pseudomonadati</taxon>
        <taxon>Pseudomonadota</taxon>
        <taxon>Alphaproteobacteria</taxon>
        <taxon>Rhodobacterales</taxon>
        <taxon>Paracoccaceae</taxon>
        <taxon>Yoonia</taxon>
    </lineage>
</organism>
<protein>
    <submittedName>
        <fullName evidence="11">CCA-adding enzyme</fullName>
        <ecNumber evidence="11">2.7.7.72</ecNumber>
    </submittedName>
</protein>
<dbReference type="GO" id="GO:0008033">
    <property type="term" value="P:tRNA processing"/>
    <property type="evidence" value="ECO:0007669"/>
    <property type="project" value="UniProtKB-KW"/>
</dbReference>
<keyword evidence="6" id="KW-0547">Nucleotide-binding</keyword>
<name>A0A1Y0EGS0_9RHOB</name>
<dbReference type="GO" id="GO:0046872">
    <property type="term" value="F:metal ion binding"/>
    <property type="evidence" value="ECO:0007669"/>
    <property type="project" value="UniProtKB-KW"/>
</dbReference>
<dbReference type="InterPro" id="IPR032828">
    <property type="entry name" value="PolyA_RNA-bd"/>
</dbReference>
<keyword evidence="3" id="KW-0819">tRNA processing</keyword>
<feature type="domain" description="Poly A polymerase head" evidence="9">
    <location>
        <begin position="28"/>
        <end position="150"/>
    </location>
</feature>
<dbReference type="Gene3D" id="1.10.3090.10">
    <property type="entry name" value="cca-adding enzyme, domain 2"/>
    <property type="match status" value="1"/>
</dbReference>
<dbReference type="EMBL" id="CP021431">
    <property type="protein sequence ID" value="ARU02823.1"/>
    <property type="molecule type" value="Genomic_DNA"/>
</dbReference>
<dbReference type="KEGG" id="lvs:LOKVESSMR4R_03554"/>
<keyword evidence="4 11" id="KW-0548">Nucleotidyltransferase</keyword>
<dbReference type="GO" id="GO:0000166">
    <property type="term" value="F:nucleotide binding"/>
    <property type="evidence" value="ECO:0007669"/>
    <property type="project" value="UniProtKB-KW"/>
</dbReference>
<dbReference type="OrthoDB" id="9805698at2"/>
<evidence type="ECO:0000256" key="6">
    <source>
        <dbReference type="ARBA" id="ARBA00022741"/>
    </source>
</evidence>
<dbReference type="SUPFAM" id="SSF81891">
    <property type="entry name" value="Poly A polymerase C-terminal region-like"/>
    <property type="match status" value="1"/>
</dbReference>
<reference evidence="11 12" key="1">
    <citation type="submission" date="2017-05" db="EMBL/GenBank/DDBJ databases">
        <title>Genome Sequence of Loktanella vestfoldensis Strain SMR4r Isolated from a Culture of the Diatom Skeletonema marinoi.</title>
        <authorList>
            <person name="Topel M."/>
            <person name="Pinder M.I.M."/>
            <person name="Johansson O.N."/>
            <person name="Kourtchenko O."/>
            <person name="Godhe A."/>
            <person name="Clarke A.K."/>
        </authorList>
    </citation>
    <scope>NUCLEOTIDE SEQUENCE [LARGE SCALE GENOMIC DNA]</scope>
    <source>
        <strain evidence="11 12">SMR4r</strain>
    </source>
</reference>
<evidence type="ECO:0000313" key="12">
    <source>
        <dbReference type="Proteomes" id="UP000195273"/>
    </source>
</evidence>
<dbReference type="Proteomes" id="UP000195273">
    <property type="component" value="Chromosome"/>
</dbReference>
<evidence type="ECO:0000256" key="4">
    <source>
        <dbReference type="ARBA" id="ARBA00022695"/>
    </source>
</evidence>
<evidence type="ECO:0000256" key="8">
    <source>
        <dbReference type="RuleBase" id="RU003953"/>
    </source>
</evidence>
<dbReference type="Pfam" id="PF01743">
    <property type="entry name" value="PolyA_pol"/>
    <property type="match status" value="1"/>
</dbReference>
<dbReference type="Gene3D" id="3.30.460.10">
    <property type="entry name" value="Beta Polymerase, domain 2"/>
    <property type="match status" value="1"/>
</dbReference>
<dbReference type="AlphaFoldDB" id="A0A1Y0EGS0"/>
<dbReference type="InterPro" id="IPR002646">
    <property type="entry name" value="PolA_pol_head_dom"/>
</dbReference>
<keyword evidence="12" id="KW-1185">Reference proteome</keyword>
<dbReference type="GO" id="GO:0000049">
    <property type="term" value="F:tRNA binding"/>
    <property type="evidence" value="ECO:0007669"/>
    <property type="project" value="TreeGrafter"/>
</dbReference>
<dbReference type="InterPro" id="IPR050264">
    <property type="entry name" value="Bact_CCA-adding_enz_type3_sf"/>
</dbReference>
<evidence type="ECO:0000259" key="10">
    <source>
        <dbReference type="Pfam" id="PF12627"/>
    </source>
</evidence>
<dbReference type="EC" id="2.7.7.72" evidence="11"/>
<dbReference type="InterPro" id="IPR043519">
    <property type="entry name" value="NT_sf"/>
</dbReference>
<accession>A0A1Y0EGS0</accession>
<keyword evidence="2 8" id="KW-0808">Transferase</keyword>
<dbReference type="GO" id="GO:0004810">
    <property type="term" value="F:CCA tRNA nucleotidyltransferase activity"/>
    <property type="evidence" value="ECO:0007669"/>
    <property type="project" value="UniProtKB-EC"/>
</dbReference>
<comment type="similarity">
    <text evidence="8">Belongs to the tRNA nucleotidyltransferase/poly(A) polymerase family.</text>
</comment>
<evidence type="ECO:0000256" key="2">
    <source>
        <dbReference type="ARBA" id="ARBA00022679"/>
    </source>
</evidence>
<evidence type="ECO:0000259" key="9">
    <source>
        <dbReference type="Pfam" id="PF01743"/>
    </source>
</evidence>
<evidence type="ECO:0000256" key="5">
    <source>
        <dbReference type="ARBA" id="ARBA00022723"/>
    </source>
</evidence>
<dbReference type="Pfam" id="PF12627">
    <property type="entry name" value="PolyA_pol_RNAbd"/>
    <property type="match status" value="1"/>
</dbReference>
<proteinExistence type="inferred from homology"/>
<dbReference type="SUPFAM" id="SSF81301">
    <property type="entry name" value="Nucleotidyltransferase"/>
    <property type="match status" value="1"/>
</dbReference>
<evidence type="ECO:0000256" key="7">
    <source>
        <dbReference type="ARBA" id="ARBA00022842"/>
    </source>
</evidence>
<dbReference type="PANTHER" id="PTHR46173">
    <property type="entry name" value="CCA TRNA NUCLEOTIDYLTRANSFERASE 1, MITOCHONDRIAL"/>
    <property type="match status" value="1"/>
</dbReference>
<evidence type="ECO:0000256" key="1">
    <source>
        <dbReference type="ARBA" id="ARBA00001946"/>
    </source>
</evidence>
<keyword evidence="7" id="KW-0460">Magnesium</keyword>
<evidence type="ECO:0000313" key="11">
    <source>
        <dbReference type="EMBL" id="ARU02823.1"/>
    </source>
</evidence>
<evidence type="ECO:0000256" key="3">
    <source>
        <dbReference type="ARBA" id="ARBA00022694"/>
    </source>
</evidence>
<comment type="cofactor">
    <cofactor evidence="1">
        <name>Mg(2+)</name>
        <dbReference type="ChEBI" id="CHEBI:18420"/>
    </cofactor>
</comment>
<dbReference type="STRING" id="1122181.GCA_000382265_01009"/>
<feature type="domain" description="tRNA nucleotidyltransferase/poly(A) polymerase RNA and SrmB- binding" evidence="10">
    <location>
        <begin position="181"/>
        <end position="237"/>
    </location>
</feature>
<dbReference type="PROSITE" id="PS51257">
    <property type="entry name" value="PROKAR_LIPOPROTEIN"/>
    <property type="match status" value="1"/>
</dbReference>
<dbReference type="PANTHER" id="PTHR46173:SF1">
    <property type="entry name" value="CCA TRNA NUCLEOTIDYLTRANSFERASE 1, MITOCHONDRIAL"/>
    <property type="match status" value="1"/>
</dbReference>
<keyword evidence="8" id="KW-0694">RNA-binding</keyword>
<gene>
    <name evidence="11" type="primary">cca</name>
    <name evidence="11" type="ORF">LOKVESSMR4R_03554</name>
</gene>
<dbReference type="CDD" id="cd05398">
    <property type="entry name" value="NT_ClassII-CCAase"/>
    <property type="match status" value="1"/>
</dbReference>
<sequence>MTRVTGAWLTNPAAQQLCRVLTDAGYQAWFVGGCVRNALLGAPVADLDLTTDARPDVVTQLAKAAGLKVIPTGIDHGTVTVIAQNTPFEVTTFRRDVATDGRRAVVAFADNMAEDARRRDFTMNALYAGPDGMVVDPLGGLPDLFARRVRFIEDADQRIKEDYLRILRFFRFHAWYGADGLDPDALAACAANIDGLASLSRERVTAEMFKLLSAPDPAPAVASMAAAGVLAQILPGAVAAPLAVLVHIEGAAGLAPSAIRRLAALGGDPAGALRLSKRDALALDQIASDLPLPELAYRHGSEAAIDKAAIMAAVLGQELDTNIGKNAHFAADQTFPLQAADLMPDLRGPALGQAMKKAESAWIASGFTLTKAELLRHLRG</sequence>